<evidence type="ECO:0000313" key="3">
    <source>
        <dbReference type="Proteomes" id="UP000591131"/>
    </source>
</evidence>
<feature type="compositionally biased region" description="Polar residues" evidence="1">
    <location>
        <begin position="258"/>
        <end position="273"/>
    </location>
</feature>
<dbReference type="OrthoDB" id="482107at2759"/>
<feature type="compositionally biased region" description="Pro residues" evidence="1">
    <location>
        <begin position="1"/>
        <end position="11"/>
    </location>
</feature>
<feature type="compositionally biased region" description="Low complexity" evidence="1">
    <location>
        <begin position="231"/>
        <end position="241"/>
    </location>
</feature>
<proteinExistence type="predicted"/>
<dbReference type="Gene3D" id="3.30.1370.10">
    <property type="entry name" value="K Homology domain, type 1"/>
    <property type="match status" value="1"/>
</dbReference>
<feature type="compositionally biased region" description="Gly residues" evidence="1">
    <location>
        <begin position="242"/>
        <end position="253"/>
    </location>
</feature>
<feature type="compositionally biased region" description="Low complexity" evidence="1">
    <location>
        <begin position="194"/>
        <end position="224"/>
    </location>
</feature>
<feature type="region of interest" description="Disordered" evidence="1">
    <location>
        <begin position="500"/>
        <end position="547"/>
    </location>
</feature>
<evidence type="ECO:0000313" key="2">
    <source>
        <dbReference type="EMBL" id="KAF4660090.1"/>
    </source>
</evidence>
<feature type="compositionally biased region" description="Gly residues" evidence="1">
    <location>
        <begin position="179"/>
        <end position="193"/>
    </location>
</feature>
<gene>
    <name evidence="2" type="ORF">FOL47_007303</name>
</gene>
<reference evidence="2 3" key="1">
    <citation type="submission" date="2020-04" db="EMBL/GenBank/DDBJ databases">
        <title>Perkinsus chesapeaki whole genome sequence.</title>
        <authorList>
            <person name="Bogema D.R."/>
        </authorList>
    </citation>
    <scope>NUCLEOTIDE SEQUENCE [LARGE SCALE GENOMIC DNA]</scope>
    <source>
        <strain evidence="2">ATCC PRA-425</strain>
    </source>
</reference>
<feature type="region of interest" description="Disordered" evidence="1">
    <location>
        <begin position="1"/>
        <end position="21"/>
    </location>
</feature>
<name>A0A7J6LM21_PERCH</name>
<sequence length="631" mass="67681">MSPPPGPPTGPPRSDQHQDGSMAQVLIDVDRFPHLGGESAIVGLLLGNAARRLKQISQKAGCRNITVMGRGVKQKGNHPASDEPLQLELHGIENDRTPQIAYEMVHQIIEEEDRNRAAKGKGGRSHGGSGWKNTGGEWDNTTGGNSWQQQQQQKSGEASAEWEGGQVGNSSWGPHGRYKGGSWGKSGRGGLASGGNKSNWYGAAATGASSSSSSSSSSTGYTAGFHGGGDQQQQQPSTGSQQGKGKGSRGGKGYYDSRATQPVTGTVGSSSLPTAAAAAWQQRTHLREGLPPPPTAPNASMSPPNEPVGRNPSGPIPPTRPVSLEERLPDEVFEQAERSGKDQAIAYERRMEHWRDYAAKRRRLGGYNDGVTTSVGMVCSTEFPTPSSKTVSMVAQAMHVALVEAMKAQKTVSRDVSKKSEGIPLRAVEEAFYNKWNIPLSINMIGFDTILNFIKAFDQAFEIVEVLAYSGVKFVKPLDEPEFSYKDYVVLREVDPTSSAMSVDTADGDVPMPSVGVQNGEVGAGDEERSVAKPKQRAKRKGKESASKAQLTSLLQLVKTMQNQQINQAKILKQMESVAIAHENSSPQQTKGVASPLHQVIQVMSDTHRHQCEHLSRLFGLVEGQLAADTT</sequence>
<dbReference type="EMBL" id="JAAPAO010000427">
    <property type="protein sequence ID" value="KAF4660090.1"/>
    <property type="molecule type" value="Genomic_DNA"/>
</dbReference>
<feature type="compositionally biased region" description="Basic residues" evidence="1">
    <location>
        <begin position="532"/>
        <end position="542"/>
    </location>
</feature>
<feature type="region of interest" description="Disordered" evidence="1">
    <location>
        <begin position="114"/>
        <end position="323"/>
    </location>
</feature>
<dbReference type="Proteomes" id="UP000591131">
    <property type="component" value="Unassembled WGS sequence"/>
</dbReference>
<protein>
    <submittedName>
        <fullName evidence="2">Uncharacterized protein</fullName>
    </submittedName>
</protein>
<keyword evidence="3" id="KW-1185">Reference proteome</keyword>
<dbReference type="GO" id="GO:0003723">
    <property type="term" value="F:RNA binding"/>
    <property type="evidence" value="ECO:0007669"/>
    <property type="project" value="InterPro"/>
</dbReference>
<comment type="caution">
    <text evidence="2">The sequence shown here is derived from an EMBL/GenBank/DDBJ whole genome shotgun (WGS) entry which is preliminary data.</text>
</comment>
<dbReference type="InterPro" id="IPR036612">
    <property type="entry name" value="KH_dom_type_1_sf"/>
</dbReference>
<organism evidence="2 3">
    <name type="scientific">Perkinsus chesapeaki</name>
    <name type="common">Clam parasite</name>
    <name type="synonym">Perkinsus andrewsi</name>
    <dbReference type="NCBI Taxonomy" id="330153"/>
    <lineage>
        <taxon>Eukaryota</taxon>
        <taxon>Sar</taxon>
        <taxon>Alveolata</taxon>
        <taxon>Perkinsozoa</taxon>
        <taxon>Perkinsea</taxon>
        <taxon>Perkinsida</taxon>
        <taxon>Perkinsidae</taxon>
        <taxon>Perkinsus</taxon>
    </lineage>
</organism>
<dbReference type="AlphaFoldDB" id="A0A7J6LM21"/>
<accession>A0A7J6LM21</accession>
<evidence type="ECO:0000256" key="1">
    <source>
        <dbReference type="SAM" id="MobiDB-lite"/>
    </source>
</evidence>